<gene>
    <name evidence="2" type="ORF">B277_08040</name>
    <name evidence="3" type="ORF">CWN80_04765</name>
</gene>
<evidence type="ECO:0000313" key="5">
    <source>
        <dbReference type="Proteomes" id="UP000288711"/>
    </source>
</evidence>
<comment type="caution">
    <text evidence="2">The sequence shown here is derived from an EMBL/GenBank/DDBJ whole genome shotgun (WGS) entry which is preliminary data.</text>
</comment>
<reference evidence="2 4" key="2">
    <citation type="journal article" date="2012" name="J. Bacteriol.">
        <title>Genome Sequence of Janibacter hoylei MTCC8307, Isolated from the Stratospheric Air.</title>
        <authorList>
            <person name="Pawar S.P."/>
            <person name="Dhotre D.P."/>
            <person name="Shetty S.A."/>
            <person name="Chowdhury S.P."/>
            <person name="Chaudhari B.L."/>
            <person name="Shouche Y.S."/>
        </authorList>
    </citation>
    <scope>NUCLEOTIDE SEQUENCE [LARGE SCALE GENOMIC DNA]</scope>
    <source>
        <strain evidence="2 4">PVAS-1</strain>
    </source>
</reference>
<evidence type="ECO:0000313" key="3">
    <source>
        <dbReference type="EMBL" id="RWU84462.1"/>
    </source>
</evidence>
<evidence type="ECO:0000259" key="1">
    <source>
        <dbReference type="PROSITE" id="PS51186"/>
    </source>
</evidence>
<dbReference type="Pfam" id="PF13302">
    <property type="entry name" value="Acetyltransf_3"/>
    <property type="match status" value="1"/>
</dbReference>
<reference evidence="3 5" key="1">
    <citation type="journal article" date="2009" name="Int. J. Syst. Evol. Microbiol.">
        <title>Janibacter hoylei sp. nov., Bacillus isronensis sp. nov. and Bacillus aryabhattai sp. nov., isolated from cryotubes used for collecting air from the upper atmosphere.</title>
        <authorList>
            <person name="Shivaji S."/>
            <person name="Chaturvedi P."/>
            <person name="Begum Z."/>
            <person name="Pindi P.K."/>
            <person name="Manorama R."/>
            <person name="Padmanaban D.A."/>
            <person name="Shouche Y.S."/>
            <person name="Pawar S."/>
            <person name="Vaishampayan P."/>
            <person name="Dutt C.B."/>
            <person name="Datta G.N."/>
            <person name="Manchanda R.K."/>
            <person name="Rao U.R."/>
            <person name="Bhargava P.M."/>
            <person name="Narlikar J.V."/>
        </authorList>
    </citation>
    <scope>NUCLEOTIDE SEQUENCE [LARGE SCALE GENOMIC DNA]</scope>
    <source>
        <strain evidence="3 5">PVAS-1</strain>
    </source>
</reference>
<dbReference type="GO" id="GO:0016747">
    <property type="term" value="F:acyltransferase activity, transferring groups other than amino-acyl groups"/>
    <property type="evidence" value="ECO:0007669"/>
    <property type="project" value="InterPro"/>
</dbReference>
<dbReference type="OrthoDB" id="9814648at2"/>
<dbReference type="EMBL" id="PIPF01000004">
    <property type="protein sequence ID" value="RWU84462.1"/>
    <property type="molecule type" value="Genomic_DNA"/>
</dbReference>
<evidence type="ECO:0000313" key="4">
    <source>
        <dbReference type="Proteomes" id="UP000004474"/>
    </source>
</evidence>
<organism evidence="2 4">
    <name type="scientific">Janibacter hoylei PVAS-1</name>
    <dbReference type="NCBI Taxonomy" id="1210046"/>
    <lineage>
        <taxon>Bacteria</taxon>
        <taxon>Bacillati</taxon>
        <taxon>Actinomycetota</taxon>
        <taxon>Actinomycetes</taxon>
        <taxon>Micrococcales</taxon>
        <taxon>Intrasporangiaceae</taxon>
        <taxon>Janibacter</taxon>
    </lineage>
</organism>
<dbReference type="InterPro" id="IPR016181">
    <property type="entry name" value="Acyl_CoA_acyltransferase"/>
</dbReference>
<dbReference type="eggNOG" id="COG1670">
    <property type="taxonomic scope" value="Bacteria"/>
</dbReference>
<keyword evidence="5" id="KW-1185">Reference proteome</keyword>
<protein>
    <submittedName>
        <fullName evidence="2 3">N-acetyltransferase</fullName>
    </submittedName>
</protein>
<dbReference type="SUPFAM" id="SSF55729">
    <property type="entry name" value="Acyl-CoA N-acyltransferases (Nat)"/>
    <property type="match status" value="1"/>
</dbReference>
<dbReference type="InterPro" id="IPR000182">
    <property type="entry name" value="GNAT_dom"/>
</dbReference>
<keyword evidence="2" id="KW-0808">Transferase</keyword>
<dbReference type="RefSeq" id="WP_007926927.1">
    <property type="nucleotide sequence ID" value="NZ_ALWX01000032.1"/>
</dbReference>
<evidence type="ECO:0000313" key="2">
    <source>
        <dbReference type="EMBL" id="EKA61348.1"/>
    </source>
</evidence>
<dbReference type="EMBL" id="ALWX01000032">
    <property type="protein sequence ID" value="EKA61348.1"/>
    <property type="molecule type" value="Genomic_DNA"/>
</dbReference>
<dbReference type="Proteomes" id="UP000004474">
    <property type="component" value="Unassembled WGS sequence"/>
</dbReference>
<reference evidence="3" key="3">
    <citation type="submission" date="2017-11" db="EMBL/GenBank/DDBJ databases">
        <authorList>
            <person name="Seuylemezian A."/>
            <person name="Cooper K."/>
            <person name="Vaishampayan P."/>
        </authorList>
    </citation>
    <scope>NUCLEOTIDE SEQUENCE</scope>
    <source>
        <strain evidence="3">PVAS-1</strain>
    </source>
</reference>
<sequence length="192" mass="21392">MIYGKRTALRPIETSDQGFVHDLNADPAVRGKVVGWDWPSSLTAQERWFSQQNAGTTHRWLVTTHENEPLGLTGIWDVDWHNSHALTALKLGGTAPMRGRGYGTDAIMAVMAFAFYDVGLTRLHGAILADNEASRRAYVDKCGWSVEGVARKHIWRHGSFVDLLYVGVLKSDFDNLADSADYRRLIVEGHIG</sequence>
<dbReference type="STRING" id="1210046.B277_08040"/>
<proteinExistence type="predicted"/>
<feature type="domain" description="N-acetyltransferase" evidence="1">
    <location>
        <begin position="7"/>
        <end position="167"/>
    </location>
</feature>
<dbReference type="Proteomes" id="UP000288711">
    <property type="component" value="Unassembled WGS sequence"/>
</dbReference>
<dbReference type="AlphaFoldDB" id="K1EQ68"/>
<dbReference type="PANTHER" id="PTHR43415">
    <property type="entry name" value="SPERMIDINE N(1)-ACETYLTRANSFERASE"/>
    <property type="match status" value="1"/>
</dbReference>
<accession>K1EQ68</accession>
<dbReference type="PANTHER" id="PTHR43415:SF3">
    <property type="entry name" value="GNAT-FAMILY ACETYLTRANSFERASE"/>
    <property type="match status" value="1"/>
</dbReference>
<name>K1EQ68_9MICO</name>
<dbReference type="Gene3D" id="3.40.630.30">
    <property type="match status" value="1"/>
</dbReference>
<dbReference type="PROSITE" id="PS51186">
    <property type="entry name" value="GNAT"/>
    <property type="match status" value="1"/>
</dbReference>